<name>A0A926S430_9SPHI</name>
<proteinExistence type="predicted"/>
<feature type="transmembrane region" description="Helical" evidence="1">
    <location>
        <begin position="38"/>
        <end position="60"/>
    </location>
</feature>
<dbReference type="InterPro" id="IPR009305">
    <property type="entry name" value="Mpo1-like"/>
</dbReference>
<dbReference type="PANTHER" id="PTHR28026:SF9">
    <property type="entry name" value="2-HYDROXY-PALMITIC ACID DIOXYGENASE MPO1"/>
    <property type="match status" value="1"/>
</dbReference>
<organism evidence="2 3">
    <name type="scientific">Mucilaginibacter glaciei</name>
    <dbReference type="NCBI Taxonomy" id="2772109"/>
    <lineage>
        <taxon>Bacteria</taxon>
        <taxon>Pseudomonadati</taxon>
        <taxon>Bacteroidota</taxon>
        <taxon>Sphingobacteriia</taxon>
        <taxon>Sphingobacteriales</taxon>
        <taxon>Sphingobacteriaceae</taxon>
        <taxon>Mucilaginibacter</taxon>
    </lineage>
</organism>
<dbReference type="Proteomes" id="UP000619078">
    <property type="component" value="Unassembled WGS sequence"/>
</dbReference>
<feature type="transmembrane region" description="Helical" evidence="1">
    <location>
        <begin position="72"/>
        <end position="89"/>
    </location>
</feature>
<dbReference type="RefSeq" id="WP_191164905.1">
    <property type="nucleotide sequence ID" value="NZ_JACWMX010000008.1"/>
</dbReference>
<sequence>MAKQHLNTKKTIRIPENLRPVEVYFSRLNASHQNPTNLLLHFVCVPLMLLGILAITWAIPFPYLKFLGRYNVMFNWASFVIAFSVYYTLKISPNLSYTLLLVLFALSYGVSKLAAWDIAGGPPLIWVGTAILAIAWFGQYIGGKIEGREISFQEDKKLVLYTPIWVLHFLAKRIGLKY</sequence>
<evidence type="ECO:0000256" key="1">
    <source>
        <dbReference type="SAM" id="Phobius"/>
    </source>
</evidence>
<reference evidence="2" key="1">
    <citation type="submission" date="2020-09" db="EMBL/GenBank/DDBJ databases">
        <title>Novel species of Mucilaginibacter isolated from a glacier on the Tibetan Plateau.</title>
        <authorList>
            <person name="Liu Q."/>
            <person name="Xin Y.-H."/>
        </authorList>
    </citation>
    <scope>NUCLEOTIDE SEQUENCE</scope>
    <source>
        <strain evidence="2">ZB1P21</strain>
    </source>
</reference>
<dbReference type="GO" id="GO:0016020">
    <property type="term" value="C:membrane"/>
    <property type="evidence" value="ECO:0007669"/>
    <property type="project" value="GOC"/>
</dbReference>
<dbReference type="EMBL" id="JACWMX010000008">
    <property type="protein sequence ID" value="MBD1394854.1"/>
    <property type="molecule type" value="Genomic_DNA"/>
</dbReference>
<evidence type="ECO:0000313" key="3">
    <source>
        <dbReference type="Proteomes" id="UP000619078"/>
    </source>
</evidence>
<keyword evidence="1" id="KW-0812">Transmembrane</keyword>
<feature type="transmembrane region" description="Helical" evidence="1">
    <location>
        <begin position="124"/>
        <end position="142"/>
    </location>
</feature>
<dbReference type="AlphaFoldDB" id="A0A926S430"/>
<feature type="transmembrane region" description="Helical" evidence="1">
    <location>
        <begin position="96"/>
        <end position="118"/>
    </location>
</feature>
<gene>
    <name evidence="2" type="ORF">IDJ76_17240</name>
</gene>
<dbReference type="GO" id="GO:0046521">
    <property type="term" value="P:sphingoid catabolic process"/>
    <property type="evidence" value="ECO:0007669"/>
    <property type="project" value="TreeGrafter"/>
</dbReference>
<keyword evidence="3" id="KW-1185">Reference proteome</keyword>
<comment type="caution">
    <text evidence="2">The sequence shown here is derived from an EMBL/GenBank/DDBJ whole genome shotgun (WGS) entry which is preliminary data.</text>
</comment>
<keyword evidence="1" id="KW-0472">Membrane</keyword>
<evidence type="ECO:0000313" key="2">
    <source>
        <dbReference type="EMBL" id="MBD1394854.1"/>
    </source>
</evidence>
<accession>A0A926S430</accession>
<keyword evidence="1" id="KW-1133">Transmembrane helix</keyword>
<protein>
    <submittedName>
        <fullName evidence="2">DUF962 domain-containing protein</fullName>
    </submittedName>
</protein>
<dbReference type="Pfam" id="PF06127">
    <property type="entry name" value="Mpo1-like"/>
    <property type="match status" value="1"/>
</dbReference>
<dbReference type="PANTHER" id="PTHR28026">
    <property type="entry name" value="DUF962 DOMAIN PROTEIN (AFU_ORTHOLOGUE AFUA_8G05310)"/>
    <property type="match status" value="1"/>
</dbReference>